<dbReference type="Proteomes" id="UP001530377">
    <property type="component" value="Unassembled WGS sequence"/>
</dbReference>
<name>A0ABD3RVS1_9STRA</name>
<dbReference type="Pfam" id="PF12697">
    <property type="entry name" value="Abhydrolase_6"/>
    <property type="match status" value="1"/>
</dbReference>
<dbReference type="SUPFAM" id="SSF53474">
    <property type="entry name" value="alpha/beta-Hydrolases"/>
    <property type="match status" value="1"/>
</dbReference>
<dbReference type="PANTHER" id="PTHR43194:SF2">
    <property type="entry name" value="PEROXISOMAL MEMBRANE PROTEIN LPX1"/>
    <property type="match status" value="1"/>
</dbReference>
<feature type="signal peptide" evidence="1">
    <location>
        <begin position="1"/>
        <end position="19"/>
    </location>
</feature>
<organism evidence="3 4">
    <name type="scientific">Cyclostephanos tholiformis</name>
    <dbReference type="NCBI Taxonomy" id="382380"/>
    <lineage>
        <taxon>Eukaryota</taxon>
        <taxon>Sar</taxon>
        <taxon>Stramenopiles</taxon>
        <taxon>Ochrophyta</taxon>
        <taxon>Bacillariophyta</taxon>
        <taxon>Coscinodiscophyceae</taxon>
        <taxon>Thalassiosirophycidae</taxon>
        <taxon>Stephanodiscales</taxon>
        <taxon>Stephanodiscaceae</taxon>
        <taxon>Cyclostephanos</taxon>
    </lineage>
</organism>
<protein>
    <recommendedName>
        <fullName evidence="2">AB hydrolase-1 domain-containing protein</fullName>
    </recommendedName>
</protein>
<feature type="domain" description="AB hydrolase-1" evidence="2">
    <location>
        <begin position="98"/>
        <end position="349"/>
    </location>
</feature>
<dbReference type="EMBL" id="JALLPB020000155">
    <property type="protein sequence ID" value="KAL3816308.1"/>
    <property type="molecule type" value="Genomic_DNA"/>
</dbReference>
<keyword evidence="1" id="KW-0732">Signal</keyword>
<feature type="chain" id="PRO_5044856487" description="AB hydrolase-1 domain-containing protein" evidence="1">
    <location>
        <begin position="20"/>
        <end position="384"/>
    </location>
</feature>
<dbReference type="InterPro" id="IPR000073">
    <property type="entry name" value="AB_hydrolase_1"/>
</dbReference>
<dbReference type="InterPro" id="IPR029058">
    <property type="entry name" value="AB_hydrolase_fold"/>
</dbReference>
<evidence type="ECO:0000259" key="2">
    <source>
        <dbReference type="Pfam" id="PF12697"/>
    </source>
</evidence>
<evidence type="ECO:0000313" key="4">
    <source>
        <dbReference type="Proteomes" id="UP001530377"/>
    </source>
</evidence>
<dbReference type="AlphaFoldDB" id="A0ABD3RVS1"/>
<gene>
    <name evidence="3" type="ORF">ACHAXA_011069</name>
</gene>
<reference evidence="3 4" key="1">
    <citation type="submission" date="2024-10" db="EMBL/GenBank/DDBJ databases">
        <title>Updated reference genomes for cyclostephanoid diatoms.</title>
        <authorList>
            <person name="Roberts W.R."/>
            <person name="Alverson A.J."/>
        </authorList>
    </citation>
    <scope>NUCLEOTIDE SEQUENCE [LARGE SCALE GENOMIC DNA]</scope>
    <source>
        <strain evidence="3 4">AJA228-03</strain>
    </source>
</reference>
<dbReference type="PANTHER" id="PTHR43194">
    <property type="entry name" value="HYDROLASE ALPHA/BETA FOLD FAMILY"/>
    <property type="match status" value="1"/>
</dbReference>
<evidence type="ECO:0000313" key="3">
    <source>
        <dbReference type="EMBL" id="KAL3816308.1"/>
    </source>
</evidence>
<keyword evidence="4" id="KW-1185">Reference proteome</keyword>
<dbReference type="InterPro" id="IPR050228">
    <property type="entry name" value="Carboxylesterase_BioH"/>
</dbReference>
<comment type="caution">
    <text evidence="3">The sequence shown here is derived from an EMBL/GenBank/DDBJ whole genome shotgun (WGS) entry which is preliminary data.</text>
</comment>
<evidence type="ECO:0000256" key="1">
    <source>
        <dbReference type="SAM" id="SignalP"/>
    </source>
</evidence>
<accession>A0ABD3RVS1</accession>
<proteinExistence type="predicted"/>
<dbReference type="Gene3D" id="3.40.50.1820">
    <property type="entry name" value="alpha/beta hydrolase"/>
    <property type="match status" value="1"/>
</dbReference>
<sequence length="384" mass="42387">MLNAWLIILLAHFLRSGDAFEVPFPPSAAEIRAAVVVSSTSAPLLVTTRQVLLGSGTRAEVTSCFPQPKSSAQDLFRMFGEHTNNRKKLAYEKPILAFLHGSFHASWCWQEKWMPHFASMGYPCVALSLQGTGGTPTVEVGAKTVRIGIHVRDLDAFLRGLSNNDSNSLGFELGEKPRIVLIGHSFGGLTIMKWLEQYYTEDNKDTHIETHGVNLAGVSLLCSVPPSGNGKMTMRFLRRSLRVSWTIIAGFVLKKAITDKTICRDLFFGGSEDANGVTDEDVERYQSYFERDTAAIIDLKDLSRQLPSAKVDKQSGKAPFADKIPSSLVIAASNDYIVDEEGSRETARFFGLNGPQYVDSPHDVMLGDNWKNGADAILDWLQQL</sequence>